<dbReference type="GeneID" id="68615351"/>
<organism evidence="2 3">
    <name type="scientific">Haladaptatus pallidirubidus</name>
    <dbReference type="NCBI Taxonomy" id="1008152"/>
    <lineage>
        <taxon>Archaea</taxon>
        <taxon>Methanobacteriati</taxon>
        <taxon>Methanobacteriota</taxon>
        <taxon>Stenosarchaea group</taxon>
        <taxon>Halobacteria</taxon>
        <taxon>Halobacteriales</taxon>
        <taxon>Haladaptataceae</taxon>
        <taxon>Haladaptatus</taxon>
    </lineage>
</organism>
<accession>A0AAV3UCF6</accession>
<gene>
    <name evidence="2" type="ORF">GCM10025751_06600</name>
</gene>
<dbReference type="AlphaFoldDB" id="A0AAV3UCF6"/>
<feature type="transmembrane region" description="Helical" evidence="1">
    <location>
        <begin position="68"/>
        <end position="89"/>
    </location>
</feature>
<evidence type="ECO:0000313" key="2">
    <source>
        <dbReference type="EMBL" id="GAA5042806.1"/>
    </source>
</evidence>
<dbReference type="Proteomes" id="UP001501729">
    <property type="component" value="Unassembled WGS sequence"/>
</dbReference>
<dbReference type="InterPro" id="IPR018719">
    <property type="entry name" value="DUF2243_membrane"/>
</dbReference>
<keyword evidence="1" id="KW-0812">Transmembrane</keyword>
<evidence type="ECO:0000256" key="1">
    <source>
        <dbReference type="SAM" id="Phobius"/>
    </source>
</evidence>
<reference evidence="2 3" key="1">
    <citation type="journal article" date="2019" name="Int. J. Syst. Evol. Microbiol.">
        <title>The Global Catalogue of Microorganisms (GCM) 10K type strain sequencing project: providing services to taxonomists for standard genome sequencing and annotation.</title>
        <authorList>
            <consortium name="The Broad Institute Genomics Platform"/>
            <consortium name="The Broad Institute Genome Sequencing Center for Infectious Disease"/>
            <person name="Wu L."/>
            <person name="Ma J."/>
        </authorList>
    </citation>
    <scope>NUCLEOTIDE SEQUENCE [LARGE SCALE GENOMIC DNA]</scope>
    <source>
        <strain evidence="2 3">JCM 17504</strain>
    </source>
</reference>
<protein>
    <submittedName>
        <fullName evidence="2">DUF2243 domain-containing protein</fullName>
    </submittedName>
</protein>
<name>A0AAV3UCF6_9EURY</name>
<dbReference type="Pfam" id="PF10002">
    <property type="entry name" value="DUF2243"/>
    <property type="match status" value="1"/>
</dbReference>
<dbReference type="EMBL" id="BAABKX010000001">
    <property type="protein sequence ID" value="GAA5042806.1"/>
    <property type="molecule type" value="Genomic_DNA"/>
</dbReference>
<proteinExistence type="predicted"/>
<keyword evidence="1" id="KW-0472">Membrane</keyword>
<sequence>MSDREGTWLGLRKRAKPLVQAGVLLGLGLGGFFDGIVIHQILQWHHMLSSHHDPSIANDLRLNMMADGFFHVATYIFTVLGVVLLWRAWRRPAVPRSGRTLFGSVISGWGLFNLGEGIVNHHLLGIHHVWPAGPGSVLLWDGAFLVWGILFVIGGYAIVRGDEAVSVAPEVETEPT</sequence>
<feature type="transmembrane region" description="Helical" evidence="1">
    <location>
        <begin position="21"/>
        <end position="42"/>
    </location>
</feature>
<feature type="transmembrane region" description="Helical" evidence="1">
    <location>
        <begin position="139"/>
        <end position="159"/>
    </location>
</feature>
<feature type="transmembrane region" description="Helical" evidence="1">
    <location>
        <begin position="101"/>
        <end position="119"/>
    </location>
</feature>
<comment type="caution">
    <text evidence="2">The sequence shown here is derived from an EMBL/GenBank/DDBJ whole genome shotgun (WGS) entry which is preliminary data.</text>
</comment>
<keyword evidence="3" id="KW-1185">Reference proteome</keyword>
<keyword evidence="1" id="KW-1133">Transmembrane helix</keyword>
<dbReference type="RefSeq" id="WP_227775457.1">
    <property type="nucleotide sequence ID" value="NZ_BAABKX010000001.1"/>
</dbReference>
<evidence type="ECO:0000313" key="3">
    <source>
        <dbReference type="Proteomes" id="UP001501729"/>
    </source>
</evidence>